<accession>A0A087CFB5</accession>
<dbReference type="Proteomes" id="UP000029050">
    <property type="component" value="Unassembled WGS sequence"/>
</dbReference>
<dbReference type="PANTHER" id="PTHR46211">
    <property type="entry name" value="GLYCEROPHOSPHORYL DIESTER PHOSPHODIESTERASE"/>
    <property type="match status" value="1"/>
</dbReference>
<dbReference type="InterPro" id="IPR030395">
    <property type="entry name" value="GP_PDE_dom"/>
</dbReference>
<evidence type="ECO:0000259" key="1">
    <source>
        <dbReference type="PROSITE" id="PS51704"/>
    </source>
</evidence>
<dbReference type="GO" id="GO:0008081">
    <property type="term" value="F:phosphoric diester hydrolase activity"/>
    <property type="evidence" value="ECO:0007669"/>
    <property type="project" value="InterPro"/>
</dbReference>
<dbReference type="EMBL" id="JGZI01000009">
    <property type="protein sequence ID" value="KFI81965.1"/>
    <property type="molecule type" value="Genomic_DNA"/>
</dbReference>
<proteinExistence type="predicted"/>
<evidence type="ECO:0000313" key="3">
    <source>
        <dbReference type="Proteomes" id="UP000029050"/>
    </source>
</evidence>
<dbReference type="GO" id="GO:0006629">
    <property type="term" value="P:lipid metabolic process"/>
    <property type="evidence" value="ECO:0007669"/>
    <property type="project" value="InterPro"/>
</dbReference>
<dbReference type="GeneID" id="98300018"/>
<feature type="domain" description="GP-PDE" evidence="1">
    <location>
        <begin position="95"/>
        <end position="355"/>
    </location>
</feature>
<dbReference type="Pfam" id="PF03009">
    <property type="entry name" value="GDPD"/>
    <property type="match status" value="1"/>
</dbReference>
<protein>
    <submittedName>
        <fullName evidence="2">Glycerophosphoryl diester phosphodiesterase</fullName>
    </submittedName>
</protein>
<organism evidence="2 3">
    <name type="scientific">Bifidobacterium psychraerophilum</name>
    <dbReference type="NCBI Taxonomy" id="218140"/>
    <lineage>
        <taxon>Bacteria</taxon>
        <taxon>Bacillati</taxon>
        <taxon>Actinomycetota</taxon>
        <taxon>Actinomycetes</taxon>
        <taxon>Bifidobacteriales</taxon>
        <taxon>Bifidobacteriaceae</taxon>
        <taxon>Bifidobacterium</taxon>
    </lineage>
</organism>
<gene>
    <name evidence="2" type="ORF">BPSY_0813</name>
</gene>
<dbReference type="OrthoDB" id="3268277at2"/>
<dbReference type="RefSeq" id="WP_033498149.1">
    <property type="nucleotide sequence ID" value="NZ_BAABVZ010000001.1"/>
</dbReference>
<reference evidence="2 3" key="1">
    <citation type="submission" date="2014-03" db="EMBL/GenBank/DDBJ databases">
        <title>Genomics of Bifidobacteria.</title>
        <authorList>
            <person name="Ventura M."/>
            <person name="Milani C."/>
            <person name="Lugli G.A."/>
        </authorList>
    </citation>
    <scope>NUCLEOTIDE SEQUENCE [LARGE SCALE GENOMIC DNA]</scope>
    <source>
        <strain evidence="2 3">LMG 21775</strain>
    </source>
</reference>
<evidence type="ECO:0000313" key="2">
    <source>
        <dbReference type="EMBL" id="KFI81965.1"/>
    </source>
</evidence>
<dbReference type="SUPFAM" id="SSF51695">
    <property type="entry name" value="PLC-like phosphodiesterases"/>
    <property type="match status" value="1"/>
</dbReference>
<dbReference type="PROSITE" id="PS51704">
    <property type="entry name" value="GP_PDE"/>
    <property type="match status" value="1"/>
</dbReference>
<dbReference type="Gene3D" id="3.20.20.190">
    <property type="entry name" value="Phosphatidylinositol (PI) phosphodiesterase"/>
    <property type="match status" value="1"/>
</dbReference>
<dbReference type="PANTHER" id="PTHR46211:SF14">
    <property type="entry name" value="GLYCEROPHOSPHODIESTER PHOSPHODIESTERASE"/>
    <property type="match status" value="1"/>
</dbReference>
<dbReference type="eggNOG" id="COG0584">
    <property type="taxonomic scope" value="Bacteria"/>
</dbReference>
<dbReference type="STRING" id="218140.BPSY_0813"/>
<dbReference type="AlphaFoldDB" id="A0A087CFB5"/>
<keyword evidence="3" id="KW-1185">Reference proteome</keyword>
<sequence>MSFGKNVRRLALFGAAAAGLGTWALAPRGPRGRSNALVTATPGGVPGQEIYENGPIPSVYYAHRGLHDSGSGLTAGYLSESVDYVTLAREMAAKAGYGDVNSKGAIAPENSLAAFAAACEAGFGIELDLQLSKDGHVVVVHDDDLARVAGVNRRISDLTYAQLCRIPLFPSPAKAGDSHVEQVTDVIPEAAEDSGYAQYVPLLTEVLDVVDGRVPLIIEYKMGDDFDEELMKRADAILQGYQGPYVIESFNPLAVNWYRLHRPEVCRGQLSAPEQASFKGVADVQHWLAGKLMFNWLGRPDFIAYDWHGGDSLPVTTARSLGAITVSWTVRSSAEQEASDPYFDYMIFESFVPLG</sequence>
<comment type="caution">
    <text evidence="2">The sequence shown here is derived from an EMBL/GenBank/DDBJ whole genome shotgun (WGS) entry which is preliminary data.</text>
</comment>
<dbReference type="InterPro" id="IPR017946">
    <property type="entry name" value="PLC-like_Pdiesterase_TIM-brl"/>
</dbReference>
<name>A0A087CFB5_9BIFI</name>